<dbReference type="AlphaFoldDB" id="A0A264VPB5"/>
<protein>
    <submittedName>
        <fullName evidence="1">Uncharacterized protein</fullName>
    </submittedName>
</protein>
<sequence>MGMRTKELNGDECFLELKKHYEYMNGIIQELHAELGELAEKILKTETKRKSIFDAESDLFESKLTYSEYVQSKKYIYRIKDYIDTVKDALNSYQKLQDNLSFYIKNPAEKKNITPNIAEDYDNVTEKIRNYPYIGSRLHRLLSKSDARVSQLVIDAKGDTLAFHGSLAKVRYTANDISYMVGYLHYNNQLDESLNTSNFENDELKIVDECRQEMDMSSDKLIQDNTKEGEVISNKNKIKSEWHIDGGNLTDNIAGLYSREQILSNVVSHDNIVESILLPIPIY</sequence>
<gene>
    <name evidence="1" type="ORF">CHI95_17600</name>
</gene>
<evidence type="ECO:0000313" key="2">
    <source>
        <dbReference type="Proteomes" id="UP000216001"/>
    </source>
</evidence>
<proteinExistence type="predicted"/>
<evidence type="ECO:0000313" key="1">
    <source>
        <dbReference type="EMBL" id="OZS73206.1"/>
    </source>
</evidence>
<comment type="caution">
    <text evidence="1">The sequence shown here is derived from an EMBL/GenBank/DDBJ whole genome shotgun (WGS) entry which is preliminary data.</text>
</comment>
<accession>A0A264VPB5</accession>
<reference evidence="1 2" key="1">
    <citation type="submission" date="2017-07" db="EMBL/GenBank/DDBJ databases">
        <title>blaIMP-27 on transferable plasmids in Proteus mirabilis and Providencia rettgeri.</title>
        <authorList>
            <person name="Potter R."/>
        </authorList>
    </citation>
    <scope>NUCLEOTIDE SEQUENCE [LARGE SCALE GENOMIC DNA]</scope>
    <source>
        <strain evidence="1 2">PR1</strain>
    </source>
</reference>
<dbReference type="EMBL" id="NOWC01000024">
    <property type="protein sequence ID" value="OZS73206.1"/>
    <property type="molecule type" value="Genomic_DNA"/>
</dbReference>
<organism evidence="1 2">
    <name type="scientific">Providencia rettgeri</name>
    <dbReference type="NCBI Taxonomy" id="587"/>
    <lineage>
        <taxon>Bacteria</taxon>
        <taxon>Pseudomonadati</taxon>
        <taxon>Pseudomonadota</taxon>
        <taxon>Gammaproteobacteria</taxon>
        <taxon>Enterobacterales</taxon>
        <taxon>Morganellaceae</taxon>
        <taxon>Providencia</taxon>
    </lineage>
</organism>
<dbReference type="Proteomes" id="UP000216001">
    <property type="component" value="Unassembled WGS sequence"/>
</dbReference>
<name>A0A264VPB5_PRORE</name>
<dbReference type="RefSeq" id="WP_094962400.1">
    <property type="nucleotide sequence ID" value="NZ_NOWC01000024.1"/>
</dbReference>